<dbReference type="GO" id="GO:0004181">
    <property type="term" value="F:metallocarboxypeptidase activity"/>
    <property type="evidence" value="ECO:0007669"/>
    <property type="project" value="InterPro"/>
</dbReference>
<evidence type="ECO:0000313" key="5">
    <source>
        <dbReference type="EMBL" id="TWW10501.1"/>
    </source>
</evidence>
<dbReference type="Proteomes" id="UP000321083">
    <property type="component" value="Unassembled WGS sequence"/>
</dbReference>
<sequence>MDFQDFRTIAEATDWQETGRYSELIKISEAFAERFPALFRLERLGTTPEGRPLIAWIVGKHQTPEGAKAANQSVLLFQGGIHPGEIEGKDAIIGFVKELLFEKKHGNLLQDLTLLFVPVLNVDGHERMGAYNRPNQNGPKEMGWRANALNLNLNRDYIKAESPEMQAFLPFLKAWDPLVYTDMHATNGADFETDLSLLIDPADFGPEPLKPVAAQLSQELIQSLSERGHITVPFYPTLRLEDRPESGFELAPLSPRYSQGYQGARNRLGILVETHSWRPYKHRVKTCADIIEIVCQMAVKRGSNWREKAHAVDAMGGTIRGQDVALTCKASDQFTMIDFKGYEYSYEYSPISGAPWVRYHRDKKQIWRVPYYGDLRTDVAVQVPRQGYIVPAPWAPLVQEKLALHGIEWQPLPEKAPVESLLSFRPSKFQMSPESFEGRQMLKVQGNWQKEPKSIGAGALFVPIAQPKWRLVLFLLEPTSPDSLLSWGFFNAAFERKEYMEAYVTEAYARELLQDTDIKKSFEARLASDPAFAASAKARLDFFYERHPAWDKNYGLYPILKWDEA</sequence>
<protein>
    <recommendedName>
        <fullName evidence="4">Peptidase M14 domain-containing protein</fullName>
    </recommendedName>
</protein>
<evidence type="ECO:0000256" key="2">
    <source>
        <dbReference type="ARBA" id="ARBA00005988"/>
    </source>
</evidence>
<evidence type="ECO:0000313" key="6">
    <source>
        <dbReference type="Proteomes" id="UP000321083"/>
    </source>
</evidence>
<reference evidence="5 6" key="1">
    <citation type="submission" date="2019-08" db="EMBL/GenBank/DDBJ databases">
        <title>100 year-old enigma solved: identification of Planctomyces bekefii, the type genus and species of the phylum Planctomycetes.</title>
        <authorList>
            <person name="Svetlana D.N."/>
            <person name="Overmann J."/>
        </authorList>
    </citation>
    <scope>NUCLEOTIDE SEQUENCE [LARGE SCALE GENOMIC DNA]</scope>
    <source>
        <strain evidence="5">Phe10_nw2017</strain>
    </source>
</reference>
<evidence type="ECO:0000259" key="4">
    <source>
        <dbReference type="PROSITE" id="PS52035"/>
    </source>
</evidence>
<dbReference type="SMART" id="SM00631">
    <property type="entry name" value="Zn_pept"/>
    <property type="match status" value="1"/>
</dbReference>
<gene>
    <name evidence="5" type="ORF">E3A20_06510</name>
</gene>
<dbReference type="GO" id="GO:0008270">
    <property type="term" value="F:zinc ion binding"/>
    <property type="evidence" value="ECO:0007669"/>
    <property type="project" value="InterPro"/>
</dbReference>
<dbReference type="Gene3D" id="3.40.630.10">
    <property type="entry name" value="Zn peptidases"/>
    <property type="match status" value="1"/>
</dbReference>
<comment type="similarity">
    <text evidence="2 3">Belongs to the peptidase M14 family.</text>
</comment>
<proteinExistence type="inferred from homology"/>
<dbReference type="EMBL" id="SRHE01000087">
    <property type="protein sequence ID" value="TWW10501.1"/>
    <property type="molecule type" value="Genomic_DNA"/>
</dbReference>
<reference evidence="5 6" key="2">
    <citation type="submission" date="2019-08" db="EMBL/GenBank/DDBJ databases">
        <authorList>
            <person name="Henke P."/>
        </authorList>
    </citation>
    <scope>NUCLEOTIDE SEQUENCE [LARGE SCALE GENOMIC DNA]</scope>
    <source>
        <strain evidence="5">Phe10_nw2017</strain>
    </source>
</reference>
<accession>A0A5C6MCC3</accession>
<dbReference type="InterPro" id="IPR000834">
    <property type="entry name" value="Peptidase_M14"/>
</dbReference>
<dbReference type="PANTHER" id="PTHR11705:SF145">
    <property type="entry name" value="PEPTIDASE M14 CARBOXYPEPTIDASE A DOMAIN-CONTAINING PROTEIN"/>
    <property type="match status" value="1"/>
</dbReference>
<keyword evidence="6" id="KW-1185">Reference proteome</keyword>
<dbReference type="GO" id="GO:0005615">
    <property type="term" value="C:extracellular space"/>
    <property type="evidence" value="ECO:0007669"/>
    <property type="project" value="TreeGrafter"/>
</dbReference>
<name>A0A5C6MCC3_9PLAN</name>
<dbReference type="GO" id="GO:0006508">
    <property type="term" value="P:proteolysis"/>
    <property type="evidence" value="ECO:0007669"/>
    <property type="project" value="InterPro"/>
</dbReference>
<comment type="cofactor">
    <cofactor evidence="1">
        <name>Zn(2+)</name>
        <dbReference type="ChEBI" id="CHEBI:29105"/>
    </cofactor>
</comment>
<feature type="domain" description="Peptidase M14" evidence="4">
    <location>
        <begin position="17"/>
        <end position="301"/>
    </location>
</feature>
<dbReference type="Pfam" id="PF00246">
    <property type="entry name" value="Peptidase_M14"/>
    <property type="match status" value="1"/>
</dbReference>
<dbReference type="PROSITE" id="PS52035">
    <property type="entry name" value="PEPTIDASE_M14"/>
    <property type="match status" value="1"/>
</dbReference>
<evidence type="ECO:0000256" key="1">
    <source>
        <dbReference type="ARBA" id="ARBA00001947"/>
    </source>
</evidence>
<comment type="caution">
    <text evidence="5">The sequence shown here is derived from an EMBL/GenBank/DDBJ whole genome shotgun (WGS) entry which is preliminary data.</text>
</comment>
<dbReference type="SUPFAM" id="SSF53187">
    <property type="entry name" value="Zn-dependent exopeptidases"/>
    <property type="match status" value="1"/>
</dbReference>
<evidence type="ECO:0000256" key="3">
    <source>
        <dbReference type="PROSITE-ProRule" id="PRU01379"/>
    </source>
</evidence>
<dbReference type="PANTHER" id="PTHR11705">
    <property type="entry name" value="PROTEASE FAMILY M14 CARBOXYPEPTIDASE A,B"/>
    <property type="match status" value="1"/>
</dbReference>
<dbReference type="AlphaFoldDB" id="A0A5C6MCC3"/>
<feature type="active site" description="Proton donor/acceptor" evidence="3">
    <location>
        <position position="273"/>
    </location>
</feature>
<organism evidence="5 6">
    <name type="scientific">Planctomyces bekefii</name>
    <dbReference type="NCBI Taxonomy" id="1653850"/>
    <lineage>
        <taxon>Bacteria</taxon>
        <taxon>Pseudomonadati</taxon>
        <taxon>Planctomycetota</taxon>
        <taxon>Planctomycetia</taxon>
        <taxon>Planctomycetales</taxon>
        <taxon>Planctomycetaceae</taxon>
        <taxon>Planctomyces</taxon>
    </lineage>
</organism>